<dbReference type="Pfam" id="PF07690">
    <property type="entry name" value="MFS_1"/>
    <property type="match status" value="1"/>
</dbReference>
<evidence type="ECO:0000256" key="6">
    <source>
        <dbReference type="SAM" id="Phobius"/>
    </source>
</evidence>
<gene>
    <name evidence="9" type="ORF">DIATSA_LOCUS3751</name>
</gene>
<dbReference type="PANTHER" id="PTHR23511:SF35">
    <property type="entry name" value="MAJOR FACILITATOR SUPERFAMILY (MFS) PROFILE DOMAIN-CONTAINING PROTEIN"/>
    <property type="match status" value="1"/>
</dbReference>
<proteinExistence type="predicted"/>
<comment type="subcellular location">
    <subcellularLocation>
        <location evidence="1">Membrane</location>
        <topology evidence="1">Multi-pass membrane protein</topology>
    </subcellularLocation>
</comment>
<evidence type="ECO:0000256" key="4">
    <source>
        <dbReference type="ARBA" id="ARBA00022989"/>
    </source>
</evidence>
<accession>A0A9N9QY99</accession>
<reference evidence="9" key="1">
    <citation type="submission" date="2021-12" db="EMBL/GenBank/DDBJ databases">
        <authorList>
            <person name="King R."/>
        </authorList>
    </citation>
    <scope>NUCLEOTIDE SEQUENCE</scope>
</reference>
<dbReference type="InterPro" id="IPR036259">
    <property type="entry name" value="MFS_trans_sf"/>
</dbReference>
<dbReference type="InterPro" id="IPR011701">
    <property type="entry name" value="MFS"/>
</dbReference>
<evidence type="ECO:0000313" key="9">
    <source>
        <dbReference type="EMBL" id="CAG9785739.1"/>
    </source>
</evidence>
<feature type="domain" description="Major facilitator superfamily (MFS) profile" evidence="8">
    <location>
        <begin position="1"/>
        <end position="294"/>
    </location>
</feature>
<feature type="chain" id="PRO_5040311688" description="Major facilitator superfamily (MFS) profile domain-containing protein" evidence="7">
    <location>
        <begin position="16"/>
        <end position="307"/>
    </location>
</feature>
<reference evidence="9" key="2">
    <citation type="submission" date="2022-10" db="EMBL/GenBank/DDBJ databases">
        <authorList>
            <consortium name="ENA_rothamsted_submissions"/>
            <consortium name="culmorum"/>
            <person name="King R."/>
        </authorList>
    </citation>
    <scope>NUCLEOTIDE SEQUENCE</scope>
</reference>
<dbReference type="Gene3D" id="1.20.1250.20">
    <property type="entry name" value="MFS general substrate transporter like domains"/>
    <property type="match status" value="1"/>
</dbReference>
<evidence type="ECO:0000313" key="10">
    <source>
        <dbReference type="Proteomes" id="UP001153714"/>
    </source>
</evidence>
<sequence length="307" mass="33256">MVYASIFILAAGLLSFGPESPKYLVSQGKHDEALQVLRTMYAANKGKSPEDFPIKSLKIPDEPERSKVSFLKSLRVQSVPLMTPPLVKWLLLNGFLLFGIFNVLNGLWMWVPDVLNRVLSDGGEASMTACDIIALGQNATVQEGECNDTINTITYQINAIASVCGALIALAASIAVKCIGKRWLIFATFTVIGVFNILINVTTQQLLFAALLSSLLLSALAIGPINAYSVELFPTNLRGMAVSLSMMIGRSGSIVGANLTGVMINSTCEGMFYMFGSLMLFCALLSFILPRSRSTVPPKKEEFVTKL</sequence>
<feature type="signal peptide" evidence="7">
    <location>
        <begin position="1"/>
        <end position="15"/>
    </location>
</feature>
<feature type="transmembrane region" description="Helical" evidence="6">
    <location>
        <begin position="90"/>
        <end position="111"/>
    </location>
</feature>
<keyword evidence="5 6" id="KW-0472">Membrane</keyword>
<evidence type="ECO:0000256" key="1">
    <source>
        <dbReference type="ARBA" id="ARBA00004141"/>
    </source>
</evidence>
<evidence type="ECO:0000259" key="8">
    <source>
        <dbReference type="PROSITE" id="PS50850"/>
    </source>
</evidence>
<dbReference type="PANTHER" id="PTHR23511">
    <property type="entry name" value="SYNAPTIC VESICLE GLYCOPROTEIN 2"/>
    <property type="match status" value="1"/>
</dbReference>
<feature type="transmembrane region" description="Helical" evidence="6">
    <location>
        <begin position="270"/>
        <end position="290"/>
    </location>
</feature>
<keyword evidence="2" id="KW-0813">Transport</keyword>
<dbReference type="GO" id="GO:0016020">
    <property type="term" value="C:membrane"/>
    <property type="evidence" value="ECO:0007669"/>
    <property type="project" value="UniProtKB-SubCell"/>
</dbReference>
<keyword evidence="4 6" id="KW-1133">Transmembrane helix</keyword>
<feature type="transmembrane region" description="Helical" evidence="6">
    <location>
        <begin position="183"/>
        <end position="201"/>
    </location>
</feature>
<keyword evidence="7" id="KW-0732">Signal</keyword>
<dbReference type="SUPFAM" id="SSF103473">
    <property type="entry name" value="MFS general substrate transporter"/>
    <property type="match status" value="1"/>
</dbReference>
<name>A0A9N9QY99_9NEOP</name>
<feature type="transmembrane region" description="Helical" evidence="6">
    <location>
        <begin position="240"/>
        <end position="264"/>
    </location>
</feature>
<dbReference type="Proteomes" id="UP001153714">
    <property type="component" value="Chromosome 14"/>
</dbReference>
<feature type="transmembrane region" description="Helical" evidence="6">
    <location>
        <begin position="157"/>
        <end position="176"/>
    </location>
</feature>
<dbReference type="EMBL" id="OU893345">
    <property type="protein sequence ID" value="CAG9785739.1"/>
    <property type="molecule type" value="Genomic_DNA"/>
</dbReference>
<organism evidence="9 10">
    <name type="scientific">Diatraea saccharalis</name>
    <name type="common">sugarcane borer</name>
    <dbReference type="NCBI Taxonomy" id="40085"/>
    <lineage>
        <taxon>Eukaryota</taxon>
        <taxon>Metazoa</taxon>
        <taxon>Ecdysozoa</taxon>
        <taxon>Arthropoda</taxon>
        <taxon>Hexapoda</taxon>
        <taxon>Insecta</taxon>
        <taxon>Pterygota</taxon>
        <taxon>Neoptera</taxon>
        <taxon>Endopterygota</taxon>
        <taxon>Lepidoptera</taxon>
        <taxon>Glossata</taxon>
        <taxon>Ditrysia</taxon>
        <taxon>Pyraloidea</taxon>
        <taxon>Crambidae</taxon>
        <taxon>Crambinae</taxon>
        <taxon>Diatraea</taxon>
    </lineage>
</organism>
<evidence type="ECO:0000256" key="7">
    <source>
        <dbReference type="SAM" id="SignalP"/>
    </source>
</evidence>
<dbReference type="OrthoDB" id="433512at2759"/>
<dbReference type="GO" id="GO:0022857">
    <property type="term" value="F:transmembrane transporter activity"/>
    <property type="evidence" value="ECO:0007669"/>
    <property type="project" value="InterPro"/>
</dbReference>
<dbReference type="InterPro" id="IPR020846">
    <property type="entry name" value="MFS_dom"/>
</dbReference>
<feature type="transmembrane region" description="Helical" evidence="6">
    <location>
        <begin position="207"/>
        <end position="228"/>
    </location>
</feature>
<evidence type="ECO:0000256" key="5">
    <source>
        <dbReference type="ARBA" id="ARBA00023136"/>
    </source>
</evidence>
<evidence type="ECO:0000256" key="2">
    <source>
        <dbReference type="ARBA" id="ARBA00022448"/>
    </source>
</evidence>
<keyword evidence="10" id="KW-1185">Reference proteome</keyword>
<protein>
    <recommendedName>
        <fullName evidence="8">Major facilitator superfamily (MFS) profile domain-containing protein</fullName>
    </recommendedName>
</protein>
<dbReference type="PROSITE" id="PS50850">
    <property type="entry name" value="MFS"/>
    <property type="match status" value="1"/>
</dbReference>
<keyword evidence="3 6" id="KW-0812">Transmembrane</keyword>
<evidence type="ECO:0000256" key="3">
    <source>
        <dbReference type="ARBA" id="ARBA00022692"/>
    </source>
</evidence>
<dbReference type="AlphaFoldDB" id="A0A9N9QY99"/>